<sequence>MLLHDNPFWRFSLGLYQVQRFEEACLTLQDESGANINLLLFALWSSRQKLRLAPDWQQAFRQFHNWNQDFTQSLRLQRRQLKTLAARGDRHEHGPLHRMREHLLKAEEYSEQQEQAILYYYYQQRQGLVVCEEPQAALIANLIECFDDAQTLNVAALLTLLTLYLDESEAEEVAAQVIARVQARADVIARPLVAASLEDKKGQMDQ</sequence>
<dbReference type="Proteomes" id="UP001621714">
    <property type="component" value="Unassembled WGS sequence"/>
</dbReference>
<keyword evidence="2" id="KW-1185">Reference proteome</keyword>
<accession>A0ABW8PX61</accession>
<dbReference type="InterPro" id="IPR012659">
    <property type="entry name" value="CHP02444"/>
</dbReference>
<evidence type="ECO:0000313" key="2">
    <source>
        <dbReference type="Proteomes" id="UP001621714"/>
    </source>
</evidence>
<dbReference type="EMBL" id="JBANFI010000002">
    <property type="protein sequence ID" value="MFK7160233.1"/>
    <property type="molecule type" value="Genomic_DNA"/>
</dbReference>
<protein>
    <submittedName>
        <fullName evidence="1">TIGR02444 family protein</fullName>
    </submittedName>
</protein>
<dbReference type="RefSeq" id="WP_405337530.1">
    <property type="nucleotide sequence ID" value="NZ_JBANFI010000002.1"/>
</dbReference>
<organism evidence="1 2">
    <name type="scientific">Marinospirillum alkalitolerans</name>
    <dbReference type="NCBI Taxonomy" id="3123374"/>
    <lineage>
        <taxon>Bacteria</taxon>
        <taxon>Pseudomonadati</taxon>
        <taxon>Pseudomonadota</taxon>
        <taxon>Gammaproteobacteria</taxon>
        <taxon>Oceanospirillales</taxon>
        <taxon>Oceanospirillaceae</taxon>
        <taxon>Marinospirillum</taxon>
    </lineage>
</organism>
<name>A0ABW8PX61_9GAMM</name>
<gene>
    <name evidence="1" type="ORF">V6U78_04190</name>
</gene>
<dbReference type="NCBIfam" id="TIGR02444">
    <property type="entry name" value="TIGR02444 family protein"/>
    <property type="match status" value="1"/>
</dbReference>
<evidence type="ECO:0000313" key="1">
    <source>
        <dbReference type="EMBL" id="MFK7160233.1"/>
    </source>
</evidence>
<reference evidence="1 2" key="1">
    <citation type="submission" date="2024-02" db="EMBL/GenBank/DDBJ databases">
        <title>Marinospirillum sp. MEB 164 isolated from Lonar lake sediment.</title>
        <authorList>
            <person name="Joshi A."/>
            <person name="Thite S."/>
        </authorList>
    </citation>
    <scope>NUCLEOTIDE SEQUENCE [LARGE SCALE GENOMIC DNA]</scope>
    <source>
        <strain evidence="1 2">MEB164</strain>
    </source>
</reference>
<dbReference type="Pfam" id="PF09523">
    <property type="entry name" value="DUF2390"/>
    <property type="match status" value="1"/>
</dbReference>
<proteinExistence type="predicted"/>
<comment type="caution">
    <text evidence="1">The sequence shown here is derived from an EMBL/GenBank/DDBJ whole genome shotgun (WGS) entry which is preliminary data.</text>
</comment>